<proteinExistence type="predicted"/>
<dbReference type="PANTHER" id="PTHR11474:SF126">
    <property type="entry name" value="TYROSINASE-LIKE PROTEIN TYR-1-RELATED"/>
    <property type="match status" value="1"/>
</dbReference>
<dbReference type="Proteomes" id="UP001056384">
    <property type="component" value="Chromosome 3"/>
</dbReference>
<evidence type="ECO:0000256" key="1">
    <source>
        <dbReference type="ARBA" id="ARBA00022723"/>
    </source>
</evidence>
<dbReference type="InterPro" id="IPR008922">
    <property type="entry name" value="Di-copper_centre_dom_sf"/>
</dbReference>
<evidence type="ECO:0000259" key="4">
    <source>
        <dbReference type="Pfam" id="PF00264"/>
    </source>
</evidence>
<keyword evidence="1" id="KW-0479">Metal-binding</keyword>
<dbReference type="PRINTS" id="PR00092">
    <property type="entry name" value="TYROSINASE"/>
</dbReference>
<protein>
    <submittedName>
        <fullName evidence="5">Tyrosinase copper-binding domain, di-copper centre-containing domain superfamily</fullName>
    </submittedName>
</protein>
<dbReference type="PANTHER" id="PTHR11474">
    <property type="entry name" value="TYROSINASE FAMILY MEMBER"/>
    <property type="match status" value="1"/>
</dbReference>
<reference evidence="5" key="1">
    <citation type="submission" date="2022-06" db="EMBL/GenBank/DDBJ databases">
        <title>Complete genome sequences of two strains of the flax pathogen Septoria linicola.</title>
        <authorList>
            <person name="Lapalu N."/>
            <person name="Simon A."/>
            <person name="Demenou B."/>
            <person name="Paumier D."/>
            <person name="Guillot M.-P."/>
            <person name="Gout L."/>
            <person name="Valade R."/>
        </authorList>
    </citation>
    <scope>NUCLEOTIDE SEQUENCE</scope>
    <source>
        <strain evidence="5">SE15195</strain>
    </source>
</reference>
<feature type="chain" id="PRO_5040216956" evidence="3">
    <location>
        <begin position="22"/>
        <end position="383"/>
    </location>
</feature>
<dbReference type="AlphaFoldDB" id="A0A9Q9EIM0"/>
<dbReference type="OrthoDB" id="6132182at2759"/>
<dbReference type="Pfam" id="PF00264">
    <property type="entry name" value="Tyrosinase"/>
    <property type="match status" value="1"/>
</dbReference>
<sequence>MLADWSSLLLLSSALLTPVYAKYGHAKVHEGANVKRQAAQETSKARWDQLHKDYLANLRSSLEPDGQCTWDNMVVRREWGDMTSEAKKDYLAALQCLKTRPSRTNRDDFPGVRSRFDDFTVAHLLNTGTVHRSPWLAVWHRHYIWRFERALIEECGYKHGHPYWHWSKYLGTDPNSWPMFDNSETSISGNGTQTGEQCACVNEGPLKDWKINLGPSEGGWGCQANPRPDGYGYNPRCIERTFQSDNLNTLKYSDVVHTIDDALDANQFASFIELEDPSVHNYPHIFMGGTQIDVTFSSQDPWFFFHHMMVEFIFDIWQSQDWDRRTTSLPTPEIFNEIRSQGWSMPVPAPNLDSEIFLAPVFGNVTVRDAMWPTRKQYCYRYE</sequence>
<feature type="signal peptide" evidence="3">
    <location>
        <begin position="1"/>
        <end position="21"/>
    </location>
</feature>
<dbReference type="InterPro" id="IPR002227">
    <property type="entry name" value="Tyrosinase_Cu-bd"/>
</dbReference>
<dbReference type="GO" id="GO:0016491">
    <property type="term" value="F:oxidoreductase activity"/>
    <property type="evidence" value="ECO:0007669"/>
    <property type="project" value="InterPro"/>
</dbReference>
<dbReference type="Gene3D" id="1.10.1280.10">
    <property type="entry name" value="Di-copper center containing domain from catechol oxidase"/>
    <property type="match status" value="1"/>
</dbReference>
<keyword evidence="2" id="KW-0186">Copper</keyword>
<dbReference type="GO" id="GO:0046872">
    <property type="term" value="F:metal ion binding"/>
    <property type="evidence" value="ECO:0007669"/>
    <property type="project" value="UniProtKB-KW"/>
</dbReference>
<dbReference type="SUPFAM" id="SSF48056">
    <property type="entry name" value="Di-copper centre-containing domain"/>
    <property type="match status" value="1"/>
</dbReference>
<evidence type="ECO:0000256" key="3">
    <source>
        <dbReference type="SAM" id="SignalP"/>
    </source>
</evidence>
<evidence type="ECO:0000313" key="5">
    <source>
        <dbReference type="EMBL" id="USW50493.1"/>
    </source>
</evidence>
<keyword evidence="3" id="KW-0732">Signal</keyword>
<organism evidence="5 6">
    <name type="scientific">Septoria linicola</name>
    <dbReference type="NCBI Taxonomy" id="215465"/>
    <lineage>
        <taxon>Eukaryota</taxon>
        <taxon>Fungi</taxon>
        <taxon>Dikarya</taxon>
        <taxon>Ascomycota</taxon>
        <taxon>Pezizomycotina</taxon>
        <taxon>Dothideomycetes</taxon>
        <taxon>Dothideomycetidae</taxon>
        <taxon>Mycosphaerellales</taxon>
        <taxon>Mycosphaerellaceae</taxon>
        <taxon>Septoria</taxon>
    </lineage>
</organism>
<evidence type="ECO:0000256" key="2">
    <source>
        <dbReference type="ARBA" id="ARBA00023008"/>
    </source>
</evidence>
<name>A0A9Q9EIM0_9PEZI</name>
<gene>
    <name evidence="5" type="ORF">Slin15195_G038120</name>
</gene>
<accession>A0A9Q9EIM0</accession>
<dbReference type="InterPro" id="IPR050316">
    <property type="entry name" value="Tyrosinase/Hemocyanin"/>
</dbReference>
<evidence type="ECO:0000313" key="6">
    <source>
        <dbReference type="Proteomes" id="UP001056384"/>
    </source>
</evidence>
<dbReference type="EMBL" id="CP099420">
    <property type="protein sequence ID" value="USW50493.1"/>
    <property type="molecule type" value="Genomic_DNA"/>
</dbReference>
<feature type="domain" description="Tyrosinase copper-binding" evidence="4">
    <location>
        <begin position="113"/>
        <end position="319"/>
    </location>
</feature>
<keyword evidence="6" id="KW-1185">Reference proteome</keyword>